<dbReference type="Pfam" id="PF00581">
    <property type="entry name" value="Rhodanese"/>
    <property type="match status" value="1"/>
</dbReference>
<dbReference type="CDD" id="cd00158">
    <property type="entry name" value="RHOD"/>
    <property type="match status" value="1"/>
</dbReference>
<dbReference type="EMBL" id="FOTO01000001">
    <property type="protein sequence ID" value="SFL31666.1"/>
    <property type="molecule type" value="Genomic_DNA"/>
</dbReference>
<keyword evidence="1" id="KW-0732">Signal</keyword>
<comment type="caution">
    <text evidence="3">The sequence shown here is derived from an EMBL/GenBank/DDBJ whole genome shotgun (WGS) entry which is preliminary data.</text>
</comment>
<proteinExistence type="predicted"/>
<feature type="domain" description="Rhodanese" evidence="2">
    <location>
        <begin position="62"/>
        <end position="124"/>
    </location>
</feature>
<reference evidence="3 4" key="1">
    <citation type="submission" date="2016-10" db="EMBL/GenBank/DDBJ databases">
        <authorList>
            <person name="Varghese N."/>
            <person name="Submissions S."/>
        </authorList>
    </citation>
    <scope>NUCLEOTIDE SEQUENCE [LARGE SCALE GENOMIC DNA]</scope>
    <source>
        <strain evidence="3 4">DSM 1741</strain>
    </source>
</reference>
<evidence type="ECO:0000313" key="4">
    <source>
        <dbReference type="Proteomes" id="UP000199581"/>
    </source>
</evidence>
<keyword evidence="4" id="KW-1185">Reference proteome</keyword>
<evidence type="ECO:0000259" key="2">
    <source>
        <dbReference type="PROSITE" id="PS50206"/>
    </source>
</evidence>
<evidence type="ECO:0000313" key="3">
    <source>
        <dbReference type="EMBL" id="SFL31666.1"/>
    </source>
</evidence>
<organism evidence="3 4">
    <name type="scientific">Desulfomicrobium norvegicum (strain DSM 1741 / NCIMB 8310)</name>
    <name type="common">Desulfovibrio baculatus (strain Norway 4)</name>
    <name type="synonym">Desulfovibrio desulfuricans (strain Norway 4)</name>
    <dbReference type="NCBI Taxonomy" id="52561"/>
    <lineage>
        <taxon>Bacteria</taxon>
        <taxon>Pseudomonadati</taxon>
        <taxon>Thermodesulfobacteriota</taxon>
        <taxon>Desulfovibrionia</taxon>
        <taxon>Desulfovibrionales</taxon>
        <taxon>Desulfomicrobiaceae</taxon>
        <taxon>Desulfomicrobium</taxon>
    </lineage>
</organism>
<feature type="signal peptide" evidence="1">
    <location>
        <begin position="1"/>
        <end position="27"/>
    </location>
</feature>
<dbReference type="PROSITE" id="PS50206">
    <property type="entry name" value="RHODANESE_3"/>
    <property type="match status" value="1"/>
</dbReference>
<dbReference type="OrthoDB" id="5471268at2"/>
<feature type="chain" id="PRO_5034048862" evidence="1">
    <location>
        <begin position="28"/>
        <end position="126"/>
    </location>
</feature>
<dbReference type="InterPro" id="IPR036873">
    <property type="entry name" value="Rhodanese-like_dom_sf"/>
</dbReference>
<gene>
    <name evidence="3" type="ORF">SAMN05421830_101550</name>
</gene>
<dbReference type="InterPro" id="IPR001763">
    <property type="entry name" value="Rhodanese-like_dom"/>
</dbReference>
<accession>A0A8G2F4N4</accession>
<dbReference type="Proteomes" id="UP000199581">
    <property type="component" value="Unassembled WGS sequence"/>
</dbReference>
<dbReference type="SUPFAM" id="SSF52821">
    <property type="entry name" value="Rhodanese/Cell cycle control phosphatase"/>
    <property type="match status" value="1"/>
</dbReference>
<dbReference type="AlphaFoldDB" id="A0A8G2F4N4"/>
<sequence>MRIMHLLRRALCLSVLTALCCVSTGLADQETGSPLYEQAARAAERDGYRMVTTAGLREMLRVKPGVLLVDVRFSYEYAEGHMPGAVSLPVDLSDRGDLPPARRQAFEDVLGADKDRIIVVYCRGFR</sequence>
<protein>
    <submittedName>
        <fullName evidence="3">Rhodanese-like domain-containing protein</fullName>
    </submittedName>
</protein>
<name>A0A8G2F4N4_DESNO</name>
<evidence type="ECO:0000256" key="1">
    <source>
        <dbReference type="SAM" id="SignalP"/>
    </source>
</evidence>
<dbReference type="Gene3D" id="3.40.250.10">
    <property type="entry name" value="Rhodanese-like domain"/>
    <property type="match status" value="1"/>
</dbReference>